<dbReference type="CDD" id="cd00090">
    <property type="entry name" value="HTH_ARSR"/>
    <property type="match status" value="1"/>
</dbReference>
<dbReference type="InterPro" id="IPR001845">
    <property type="entry name" value="HTH_ArsR_DNA-bd_dom"/>
</dbReference>
<dbReference type="Pfam" id="PF25212">
    <property type="entry name" value="HVO_A0114"/>
    <property type="match status" value="1"/>
</dbReference>
<reference evidence="2 3" key="1">
    <citation type="journal article" date="2014" name="World J. Microbiol. Biotechnol.">
        <title>Biodiversity and physiological characteristics of Antarctic and Arctic lichens-associated bacteria.</title>
        <authorList>
            <person name="Lee Y.M."/>
            <person name="Kim E.H."/>
            <person name="Lee H.K."/>
            <person name="Hong S.G."/>
        </authorList>
    </citation>
    <scope>NUCLEOTIDE SEQUENCE [LARGE SCALE GENOMIC DNA]</scope>
    <source>
        <strain evidence="2 3">PAMC 26569</strain>
        <plasmid evidence="2">unnamed5</plasmid>
    </source>
</reference>
<dbReference type="SMART" id="SM00418">
    <property type="entry name" value="HTH_ARSR"/>
    <property type="match status" value="1"/>
</dbReference>
<gene>
    <name evidence="2" type="ORF">HN018_27405</name>
</gene>
<dbReference type="RefSeq" id="WP_171837540.1">
    <property type="nucleotide sequence ID" value="NZ_CP053712.1"/>
</dbReference>
<dbReference type="Proteomes" id="UP000500767">
    <property type="component" value="Plasmid unnamed5"/>
</dbReference>
<dbReference type="InterPro" id="IPR011991">
    <property type="entry name" value="ArsR-like_HTH"/>
</dbReference>
<evidence type="ECO:0000313" key="3">
    <source>
        <dbReference type="Proteomes" id="UP000500767"/>
    </source>
</evidence>
<dbReference type="EMBL" id="CP053712">
    <property type="protein sequence ID" value="QKE93865.1"/>
    <property type="molecule type" value="Genomic_DNA"/>
</dbReference>
<dbReference type="AlphaFoldDB" id="A0A6M8I0S1"/>
<dbReference type="SUPFAM" id="SSF46785">
    <property type="entry name" value="Winged helix' DNA-binding domain"/>
    <property type="match status" value="1"/>
</dbReference>
<dbReference type="PROSITE" id="PS50987">
    <property type="entry name" value="HTH_ARSR_2"/>
    <property type="match status" value="1"/>
</dbReference>
<organism evidence="2 3">
    <name type="scientific">Lichenicola cladoniae</name>
    <dbReference type="NCBI Taxonomy" id="1484109"/>
    <lineage>
        <taxon>Bacteria</taxon>
        <taxon>Pseudomonadati</taxon>
        <taxon>Pseudomonadota</taxon>
        <taxon>Alphaproteobacteria</taxon>
        <taxon>Acetobacterales</taxon>
        <taxon>Acetobacteraceae</taxon>
        <taxon>Lichenicola</taxon>
    </lineage>
</organism>
<dbReference type="InterPro" id="IPR036388">
    <property type="entry name" value="WH-like_DNA-bd_sf"/>
</dbReference>
<sequence>MAKRSLIELREEMRAVARGDRQASALPAGAVLDVLSVPENLDLLRMIANSAPASVSELAALANRAQANVSRALHRLATHGLISLEREGKQVRPVLIAQEIRVNLAQSTYRTVRVLETA</sequence>
<geneLocation type="plasmid" evidence="2 3">
    <name>unnamed5</name>
</geneLocation>
<dbReference type="InterPro" id="IPR036390">
    <property type="entry name" value="WH_DNA-bd_sf"/>
</dbReference>
<keyword evidence="3" id="KW-1185">Reference proteome</keyword>
<feature type="domain" description="HTH arsR-type" evidence="1">
    <location>
        <begin position="20"/>
        <end position="115"/>
    </location>
</feature>
<dbReference type="KEGG" id="lck:HN018_27405"/>
<name>A0A6M8I0S1_9PROT</name>
<dbReference type="GO" id="GO:0003700">
    <property type="term" value="F:DNA-binding transcription factor activity"/>
    <property type="evidence" value="ECO:0007669"/>
    <property type="project" value="InterPro"/>
</dbReference>
<evidence type="ECO:0000313" key="2">
    <source>
        <dbReference type="EMBL" id="QKE93865.1"/>
    </source>
</evidence>
<accession>A0A6M8I0S1</accession>
<evidence type="ECO:0000259" key="1">
    <source>
        <dbReference type="PROSITE" id="PS50987"/>
    </source>
</evidence>
<proteinExistence type="predicted"/>
<dbReference type="Gene3D" id="1.10.10.10">
    <property type="entry name" value="Winged helix-like DNA-binding domain superfamily/Winged helix DNA-binding domain"/>
    <property type="match status" value="1"/>
</dbReference>
<protein>
    <submittedName>
        <fullName evidence="2">Helix-turn-helix domain-containing protein</fullName>
    </submittedName>
</protein>
<keyword evidence="2" id="KW-0614">Plasmid</keyword>